<gene>
    <name evidence="2" type="ORF">RASY3_16545</name>
</gene>
<proteinExistence type="predicted"/>
<feature type="transmembrane region" description="Helical" evidence="1">
    <location>
        <begin position="154"/>
        <end position="176"/>
    </location>
</feature>
<dbReference type="PATRIC" id="fig|1341156.4.peg.2909"/>
<evidence type="ECO:0000256" key="1">
    <source>
        <dbReference type="SAM" id="Phobius"/>
    </source>
</evidence>
<keyword evidence="1" id="KW-0812">Transmembrane</keyword>
<name>A0A011UXI2_RUMAL</name>
<keyword evidence="1" id="KW-1133">Transmembrane helix</keyword>
<evidence type="ECO:0008006" key="4">
    <source>
        <dbReference type="Google" id="ProtNLM"/>
    </source>
</evidence>
<feature type="transmembrane region" description="Helical" evidence="1">
    <location>
        <begin position="82"/>
        <end position="103"/>
    </location>
</feature>
<reference evidence="2 3" key="1">
    <citation type="submission" date="2013-06" db="EMBL/GenBank/DDBJ databases">
        <title>Rumen cellulosomics: divergent fiber-degrading strategies revealed by comparative genome-wide analysis of six Ruminococcal strains.</title>
        <authorList>
            <person name="Dassa B."/>
            <person name="Borovok I."/>
            <person name="Lamed R."/>
            <person name="Flint H."/>
            <person name="Yeoman C.J."/>
            <person name="White B."/>
            <person name="Bayer E.A."/>
        </authorList>
    </citation>
    <scope>NUCLEOTIDE SEQUENCE [LARGE SCALE GENOMIC DNA]</scope>
    <source>
        <strain evidence="2 3">SY3</strain>
    </source>
</reference>
<evidence type="ECO:0000313" key="2">
    <source>
        <dbReference type="EMBL" id="EXM37917.1"/>
    </source>
</evidence>
<feature type="transmembrane region" description="Helical" evidence="1">
    <location>
        <begin position="124"/>
        <end position="142"/>
    </location>
</feature>
<keyword evidence="3" id="KW-1185">Reference proteome</keyword>
<comment type="caution">
    <text evidence="2">The sequence shown here is derived from an EMBL/GenBank/DDBJ whole genome shotgun (WGS) entry which is preliminary data.</text>
</comment>
<dbReference type="EMBL" id="JEOB01000004">
    <property type="protein sequence ID" value="EXM37917.1"/>
    <property type="molecule type" value="Genomic_DNA"/>
</dbReference>
<organism evidence="2 3">
    <name type="scientific">Ruminococcus albus SY3</name>
    <dbReference type="NCBI Taxonomy" id="1341156"/>
    <lineage>
        <taxon>Bacteria</taxon>
        <taxon>Bacillati</taxon>
        <taxon>Bacillota</taxon>
        <taxon>Clostridia</taxon>
        <taxon>Eubacteriales</taxon>
        <taxon>Oscillospiraceae</taxon>
        <taxon>Ruminococcus</taxon>
    </lineage>
</organism>
<dbReference type="Proteomes" id="UP000021369">
    <property type="component" value="Unassembled WGS sequence"/>
</dbReference>
<feature type="transmembrane region" description="Helical" evidence="1">
    <location>
        <begin position="40"/>
        <end position="62"/>
    </location>
</feature>
<dbReference type="InterPro" id="IPR010540">
    <property type="entry name" value="CmpB_TMEM229"/>
</dbReference>
<accession>A0A011UXI2</accession>
<dbReference type="RefSeq" id="WP_037289942.1">
    <property type="nucleotide sequence ID" value="NZ_JEOB01000004.1"/>
</dbReference>
<sequence>MTIVYGFMILALLFASGSMLGWTLEVFYRRFKPTNKERVWINPGFLNGPCLPLYGFGLTALYLMAMLERFIPIDNDSIRKGVLFAVMAVAMTVIELIAGELFIIRRHIKLWDYSELRFNYKGIICLRFSFYWAMLGAGYYFFIHPRILSGLEWFSHNLLFSFVIGFFYGILTIDLVMSFSLTAKIKAFATENKMVIRYDELKKHIRAEARRQRRRYRFIFALHTEHDFIDILRSYMEKQLEQAKNGKLNDMISFIKKEL</sequence>
<keyword evidence="1" id="KW-0472">Membrane</keyword>
<dbReference type="OrthoDB" id="9789229at2"/>
<protein>
    <recommendedName>
        <fullName evidence="4">ABC transporter permease</fullName>
    </recommendedName>
</protein>
<dbReference type="AlphaFoldDB" id="A0A011UXI2"/>
<dbReference type="Pfam" id="PF06541">
    <property type="entry name" value="ABC_trans_CmpB"/>
    <property type="match status" value="1"/>
</dbReference>
<evidence type="ECO:0000313" key="3">
    <source>
        <dbReference type="Proteomes" id="UP000021369"/>
    </source>
</evidence>
<feature type="transmembrane region" description="Helical" evidence="1">
    <location>
        <begin position="6"/>
        <end position="28"/>
    </location>
</feature>